<dbReference type="InterPro" id="IPR045025">
    <property type="entry name" value="HACL1-like"/>
</dbReference>
<evidence type="ECO:0000313" key="18">
    <source>
        <dbReference type="Proteomes" id="UP000449710"/>
    </source>
</evidence>
<dbReference type="PROSITE" id="PS51379">
    <property type="entry name" value="4FE4S_FER_2"/>
    <property type="match status" value="2"/>
</dbReference>
<dbReference type="InterPro" id="IPR009014">
    <property type="entry name" value="Transketo_C/PFOR_II"/>
</dbReference>
<dbReference type="GO" id="GO:0046872">
    <property type="term" value="F:metal ion binding"/>
    <property type="evidence" value="ECO:0007669"/>
    <property type="project" value="UniProtKB-UniRule"/>
</dbReference>
<dbReference type="EC" id="1.2.7.8" evidence="3 14"/>
<dbReference type="InterPro" id="IPR029061">
    <property type="entry name" value="THDP-binding"/>
</dbReference>
<feature type="binding site" evidence="15">
    <location>
        <position position="542"/>
    </location>
    <ligand>
        <name>[4Fe-4S] cluster</name>
        <dbReference type="ChEBI" id="CHEBI:49883"/>
        <label>1</label>
    </ligand>
</feature>
<name>A0AA43XMM8_9CLOT</name>
<evidence type="ECO:0000256" key="13">
    <source>
        <dbReference type="ARBA" id="ARBA00048332"/>
    </source>
</evidence>
<dbReference type="PANTHER" id="PTHR43710">
    <property type="entry name" value="2-HYDROXYACYL-COA LYASE"/>
    <property type="match status" value="1"/>
</dbReference>
<dbReference type="InterPro" id="IPR017721">
    <property type="entry name" value="IorA"/>
</dbReference>
<keyword evidence="9 14" id="KW-0560">Oxidoreductase</keyword>
<evidence type="ECO:0000313" key="17">
    <source>
        <dbReference type="EMBL" id="NBG89648.1"/>
    </source>
</evidence>
<gene>
    <name evidence="17" type="primary">iorA</name>
    <name evidence="17" type="ORF">ISALK_14275</name>
</gene>
<feature type="binding site" evidence="15">
    <location>
        <position position="579"/>
    </location>
    <ligand>
        <name>[4Fe-4S] cluster</name>
        <dbReference type="ChEBI" id="CHEBI:49883"/>
        <label>1</label>
    </ligand>
</feature>
<feature type="domain" description="4Fe-4S ferredoxin-type" evidence="16">
    <location>
        <begin position="560"/>
        <end position="589"/>
    </location>
</feature>
<evidence type="ECO:0000256" key="9">
    <source>
        <dbReference type="ARBA" id="ARBA00023002"/>
    </source>
</evidence>
<evidence type="ECO:0000256" key="14">
    <source>
        <dbReference type="PIRNR" id="PIRNR006439"/>
    </source>
</evidence>
<evidence type="ECO:0000256" key="12">
    <source>
        <dbReference type="ARBA" id="ARBA00030514"/>
    </source>
</evidence>
<evidence type="ECO:0000256" key="2">
    <source>
        <dbReference type="ARBA" id="ARBA00011238"/>
    </source>
</evidence>
<dbReference type="SUPFAM" id="SSF54862">
    <property type="entry name" value="4Fe-4S ferredoxins"/>
    <property type="match status" value="1"/>
</dbReference>
<keyword evidence="11 14" id="KW-0411">Iron-sulfur</keyword>
<dbReference type="FunFam" id="3.40.50.970:FF:000039">
    <property type="entry name" value="Indolepyruvate oxidoreductase subunit IorA"/>
    <property type="match status" value="1"/>
</dbReference>
<dbReference type="GO" id="GO:0051539">
    <property type="term" value="F:4 iron, 4 sulfur cluster binding"/>
    <property type="evidence" value="ECO:0007669"/>
    <property type="project" value="UniProtKB-UniRule"/>
</dbReference>
<feature type="binding site" evidence="15">
    <location>
        <position position="545"/>
    </location>
    <ligand>
        <name>[4Fe-4S] cluster</name>
        <dbReference type="ChEBI" id="CHEBI:49883"/>
        <label>1</label>
    </ligand>
</feature>
<dbReference type="CDD" id="cd02008">
    <property type="entry name" value="TPP_IOR_alpha"/>
    <property type="match status" value="1"/>
</dbReference>
<evidence type="ECO:0000256" key="11">
    <source>
        <dbReference type="ARBA" id="ARBA00023014"/>
    </source>
</evidence>
<keyword evidence="8 14" id="KW-0249">Electron transport</keyword>
<dbReference type="Gene3D" id="3.30.70.20">
    <property type="match status" value="1"/>
</dbReference>
<keyword evidence="5 14" id="KW-0813">Transport</keyword>
<dbReference type="InterPro" id="IPR011766">
    <property type="entry name" value="TPP_enzyme_TPP-bd"/>
</dbReference>
<comment type="subunit">
    <text evidence="2">Heterodimer of the IorA and IorB subunits.</text>
</comment>
<dbReference type="NCBIfam" id="TIGR03336">
    <property type="entry name" value="IOR_alpha"/>
    <property type="match status" value="1"/>
</dbReference>
<dbReference type="PIRSF" id="PIRSF006439">
    <property type="entry name" value="Indolepyruvate_ferr_oxidored"/>
    <property type="match status" value="1"/>
</dbReference>
<feature type="binding site" evidence="15">
    <location>
        <position position="569"/>
    </location>
    <ligand>
        <name>[4Fe-4S] cluster</name>
        <dbReference type="ChEBI" id="CHEBI:49883"/>
        <label>2</label>
    </ligand>
</feature>
<dbReference type="Gene3D" id="3.40.50.970">
    <property type="match status" value="2"/>
</dbReference>
<dbReference type="PROSITE" id="PS00198">
    <property type="entry name" value="4FE4S_FER_1"/>
    <property type="match status" value="1"/>
</dbReference>
<dbReference type="EMBL" id="SUMG01000039">
    <property type="protein sequence ID" value="NBG89648.1"/>
    <property type="molecule type" value="Genomic_DNA"/>
</dbReference>
<dbReference type="RefSeq" id="WP_160723525.1">
    <property type="nucleotide sequence ID" value="NZ_SUMG01000039.1"/>
</dbReference>
<dbReference type="PANTHER" id="PTHR43710:SF5">
    <property type="entry name" value="INDOLEPYRUVATE FERREDOXIN OXIDOREDUCTASE ALPHA SUBUNIT"/>
    <property type="match status" value="1"/>
</dbReference>
<evidence type="ECO:0000256" key="6">
    <source>
        <dbReference type="ARBA" id="ARBA00022485"/>
    </source>
</evidence>
<evidence type="ECO:0000256" key="1">
    <source>
        <dbReference type="ARBA" id="ARBA00002995"/>
    </source>
</evidence>
<comment type="function">
    <text evidence="1 14">Catalyzes the ferredoxin-dependent oxidative decarboxylation of arylpyruvates.</text>
</comment>
<comment type="cofactor">
    <cofactor evidence="14 15">
        <name>[4Fe-4S] cluster</name>
        <dbReference type="ChEBI" id="CHEBI:49883"/>
    </cofactor>
    <text evidence="14 15">Binds 2 [4Fe-4S] clusters. In this family the first cluster has a non-standard and varying [4Fe-4S] binding motif CX(2)CX(2)CX(4-5)CP.</text>
</comment>
<dbReference type="Pfam" id="PF02775">
    <property type="entry name" value="TPP_enzyme_C"/>
    <property type="match status" value="1"/>
</dbReference>
<comment type="catalytic activity">
    <reaction evidence="13 14">
        <text>indole-3-pyruvate + 2 oxidized [2Fe-2S]-[ferredoxin] + CoA = (indol-3-yl)acetyl-CoA + 2 reduced [2Fe-2S]-[ferredoxin] + CO2 + H(+)</text>
        <dbReference type="Rhea" id="RHEA:12645"/>
        <dbReference type="Rhea" id="RHEA-COMP:10000"/>
        <dbReference type="Rhea" id="RHEA-COMP:10001"/>
        <dbReference type="ChEBI" id="CHEBI:15378"/>
        <dbReference type="ChEBI" id="CHEBI:16526"/>
        <dbReference type="ChEBI" id="CHEBI:17640"/>
        <dbReference type="ChEBI" id="CHEBI:33737"/>
        <dbReference type="ChEBI" id="CHEBI:33738"/>
        <dbReference type="ChEBI" id="CHEBI:57271"/>
        <dbReference type="ChEBI" id="CHEBI:57287"/>
        <dbReference type="EC" id="1.2.7.8"/>
    </reaction>
</comment>
<dbReference type="InterPro" id="IPR002880">
    <property type="entry name" value="Pyrv_Fd/Flavodoxin_OxRdtase_N"/>
</dbReference>
<feature type="binding site" evidence="15">
    <location>
        <position position="548"/>
    </location>
    <ligand>
        <name>[4Fe-4S] cluster</name>
        <dbReference type="ChEBI" id="CHEBI:49883"/>
        <label>1</label>
    </ligand>
</feature>
<feature type="binding site" evidence="15">
    <location>
        <position position="575"/>
    </location>
    <ligand>
        <name>[4Fe-4S] cluster</name>
        <dbReference type="ChEBI" id="CHEBI:49883"/>
        <label>2</label>
    </ligand>
</feature>
<comment type="caution">
    <text evidence="17">The sequence shown here is derived from an EMBL/GenBank/DDBJ whole genome shotgun (WGS) entry which is preliminary data.</text>
</comment>
<dbReference type="SUPFAM" id="SSF52922">
    <property type="entry name" value="TK C-terminal domain-like"/>
    <property type="match status" value="1"/>
</dbReference>
<keyword evidence="7 14" id="KW-0479">Metal-binding</keyword>
<dbReference type="CDD" id="cd07034">
    <property type="entry name" value="TPP_PYR_PFOR_IOR-alpha_like"/>
    <property type="match status" value="1"/>
</dbReference>
<evidence type="ECO:0000256" key="3">
    <source>
        <dbReference type="ARBA" id="ARBA00012812"/>
    </source>
</evidence>
<dbReference type="GO" id="GO:0043805">
    <property type="term" value="F:indolepyruvate ferredoxin oxidoreductase activity"/>
    <property type="evidence" value="ECO:0007669"/>
    <property type="project" value="UniProtKB-UniRule"/>
</dbReference>
<keyword evidence="10 14" id="KW-0408">Iron</keyword>
<evidence type="ECO:0000256" key="15">
    <source>
        <dbReference type="PIRSR" id="PIRSR006439-50"/>
    </source>
</evidence>
<accession>A0AA43XMM8</accession>
<organism evidence="17 18">
    <name type="scientific">Isachenkonia alkalipeptolytica</name>
    <dbReference type="NCBI Taxonomy" id="2565777"/>
    <lineage>
        <taxon>Bacteria</taxon>
        <taxon>Bacillati</taxon>
        <taxon>Bacillota</taxon>
        <taxon>Clostridia</taxon>
        <taxon>Eubacteriales</taxon>
        <taxon>Clostridiaceae</taxon>
        <taxon>Isachenkonia</taxon>
    </lineage>
</organism>
<keyword evidence="6 14" id="KW-0004">4Fe-4S</keyword>
<dbReference type="Pfam" id="PF00037">
    <property type="entry name" value="Fer4"/>
    <property type="match status" value="1"/>
</dbReference>
<dbReference type="SUPFAM" id="SSF52518">
    <property type="entry name" value="Thiamin diphosphate-binding fold (THDP-binding)"/>
    <property type="match status" value="2"/>
</dbReference>
<protein>
    <recommendedName>
        <fullName evidence="4 14">Indolepyruvate oxidoreductase subunit IorA</fullName>
        <shortName evidence="14">IOR</shortName>
        <ecNumber evidence="3 14">1.2.7.8</ecNumber>
    </recommendedName>
    <alternativeName>
        <fullName evidence="12 14">Indolepyruvate ferredoxin oxidoreductase subunit alpha</fullName>
    </alternativeName>
</protein>
<dbReference type="AlphaFoldDB" id="A0AA43XMM8"/>
<feature type="binding site" evidence="15">
    <location>
        <position position="572"/>
    </location>
    <ligand>
        <name>[4Fe-4S] cluster</name>
        <dbReference type="ChEBI" id="CHEBI:49883"/>
        <label>2</label>
    </ligand>
</feature>
<keyword evidence="18" id="KW-1185">Reference proteome</keyword>
<dbReference type="InterPro" id="IPR017900">
    <property type="entry name" value="4Fe4S_Fe_S_CS"/>
</dbReference>
<evidence type="ECO:0000256" key="7">
    <source>
        <dbReference type="ARBA" id="ARBA00022723"/>
    </source>
</evidence>
<evidence type="ECO:0000259" key="16">
    <source>
        <dbReference type="PROSITE" id="PS51379"/>
    </source>
</evidence>
<dbReference type="InterPro" id="IPR017896">
    <property type="entry name" value="4Fe4S_Fe-S-bd"/>
</dbReference>
<reference evidence="17 18" key="1">
    <citation type="submission" date="2019-04" db="EMBL/GenBank/DDBJ databases">
        <title>Isachenkonia alkalipeptolytica gen. nov. sp. nov. a new anaerobic, alkiliphilic organothrophic bacterium capable to reduce synthesized ferrihydrite isolated from a soda lake.</title>
        <authorList>
            <person name="Toshchakov S.V."/>
            <person name="Zavarzina D.G."/>
            <person name="Zhilina T.N."/>
            <person name="Kostrikina N.A."/>
            <person name="Kublanov I.V."/>
        </authorList>
    </citation>
    <scope>NUCLEOTIDE SEQUENCE [LARGE SCALE GENOMIC DNA]</scope>
    <source>
        <strain evidence="17 18">Z-1701</strain>
    </source>
</reference>
<evidence type="ECO:0000256" key="5">
    <source>
        <dbReference type="ARBA" id="ARBA00022448"/>
    </source>
</evidence>
<dbReference type="Proteomes" id="UP000449710">
    <property type="component" value="Unassembled WGS sequence"/>
</dbReference>
<evidence type="ECO:0000256" key="8">
    <source>
        <dbReference type="ARBA" id="ARBA00022982"/>
    </source>
</evidence>
<dbReference type="GO" id="GO:0030976">
    <property type="term" value="F:thiamine pyrophosphate binding"/>
    <property type="evidence" value="ECO:0007669"/>
    <property type="project" value="InterPro"/>
</dbReference>
<sequence>MKQLMTGNEAIARGCYEAGVTLTAAYPGTPSTEILENMAQYKDDIYSEWSPNEKVAMEVAIGGSIAGARSLAAMKHVGVNVAADPIFTYAYTGVNGGFVFVSADDPGLHSSQNEQDNRYYGKAAKFPVIEPSNSQEAKDFTKEAFEISEKFDVPVMLRVTTRICHSKTPVETVERQEVGIKPYEKNISKFVATPANGRIMHVLLEKKLKELEKFSNETGLNRIEWNDKKIGIVTSGIAYQYAKEVFGDTASYLKIGLSYPMPMDKIKDFAKEVDTLYVIEELEPFMEEQMKAHGIECIGKDKISNIGELSPHVLEEALLGTTPEVLELDESKPVGRPPTMCAGCPHRGFFYELSRKKNIMVTGDIGCYTLGSAEPLNAMDTCICMGASVSAGHGAQMAFNKNGVDKKVVGVIGDSTFFHSGITGLLDIVYNKGNAVTVILDNRITGMTGHQENPGTGYTLMGEKAPVIDIEKMVRACGVEDVQTINPLTLKESKDAIDKALATDEPSVIITKWPCVLKEFSQEDYEEFDLTKSICRVDEEKCTTCKVCGKVGCPAISFGDKAQIDPTMCVGCEVCLQVCPFNAIEKVGE</sequence>
<proteinExistence type="predicted"/>
<evidence type="ECO:0000256" key="10">
    <source>
        <dbReference type="ARBA" id="ARBA00023004"/>
    </source>
</evidence>
<feature type="binding site" evidence="15">
    <location>
        <position position="553"/>
    </location>
    <ligand>
        <name>[4Fe-4S] cluster</name>
        <dbReference type="ChEBI" id="CHEBI:49883"/>
        <label>2</label>
    </ligand>
</feature>
<evidence type="ECO:0000256" key="4">
    <source>
        <dbReference type="ARBA" id="ARBA00017710"/>
    </source>
</evidence>
<dbReference type="Pfam" id="PF01855">
    <property type="entry name" value="POR_N"/>
    <property type="match status" value="1"/>
</dbReference>
<feature type="domain" description="4Fe-4S ferredoxin-type" evidence="16">
    <location>
        <begin position="533"/>
        <end position="554"/>
    </location>
</feature>